<dbReference type="EMBL" id="JBHSBM010000030">
    <property type="protein sequence ID" value="MFC4061546.1"/>
    <property type="molecule type" value="Genomic_DNA"/>
</dbReference>
<evidence type="ECO:0000313" key="1">
    <source>
        <dbReference type="EMBL" id="MFC4061546.1"/>
    </source>
</evidence>
<proteinExistence type="predicted"/>
<organism evidence="1 2">
    <name type="scientific">Planomonospora corallina</name>
    <dbReference type="NCBI Taxonomy" id="1806052"/>
    <lineage>
        <taxon>Bacteria</taxon>
        <taxon>Bacillati</taxon>
        <taxon>Actinomycetota</taxon>
        <taxon>Actinomycetes</taxon>
        <taxon>Streptosporangiales</taxon>
        <taxon>Streptosporangiaceae</taxon>
        <taxon>Planomonospora</taxon>
    </lineage>
</organism>
<gene>
    <name evidence="1" type="ORF">ACFOWE_24875</name>
</gene>
<dbReference type="Proteomes" id="UP001595850">
    <property type="component" value="Unassembled WGS sequence"/>
</dbReference>
<name>A0ABV8IDK2_9ACTN</name>
<dbReference type="RefSeq" id="WP_377291839.1">
    <property type="nucleotide sequence ID" value="NZ_JBHSBM010000030.1"/>
</dbReference>
<reference evidence="2" key="1">
    <citation type="journal article" date="2019" name="Int. J. Syst. Evol. Microbiol.">
        <title>The Global Catalogue of Microorganisms (GCM) 10K type strain sequencing project: providing services to taxonomists for standard genome sequencing and annotation.</title>
        <authorList>
            <consortium name="The Broad Institute Genomics Platform"/>
            <consortium name="The Broad Institute Genome Sequencing Center for Infectious Disease"/>
            <person name="Wu L."/>
            <person name="Ma J."/>
        </authorList>
    </citation>
    <scope>NUCLEOTIDE SEQUENCE [LARGE SCALE GENOMIC DNA]</scope>
    <source>
        <strain evidence="2">TBRC 4489</strain>
    </source>
</reference>
<sequence length="128" mass="13478">MYLITARLRAPESGGSRPPRMPARALRDLVLALAAPEDRIEHVYSAMSPAGADLGLFVTQPTLDDAESVAARLCRRCLGEAPGLAGWSLDGCGARLVPCLADAVLLGAEPGSVLPLQAADSRWDLSRN</sequence>
<keyword evidence="2" id="KW-1185">Reference proteome</keyword>
<comment type="caution">
    <text evidence="1">The sequence shown here is derived from an EMBL/GenBank/DDBJ whole genome shotgun (WGS) entry which is preliminary data.</text>
</comment>
<evidence type="ECO:0000313" key="2">
    <source>
        <dbReference type="Proteomes" id="UP001595850"/>
    </source>
</evidence>
<protein>
    <submittedName>
        <fullName evidence="1">Uncharacterized protein</fullName>
    </submittedName>
</protein>
<accession>A0ABV8IDK2</accession>